<evidence type="ECO:0000256" key="1">
    <source>
        <dbReference type="SAM" id="SignalP"/>
    </source>
</evidence>
<reference evidence="3 4" key="2">
    <citation type="journal article" date="2016" name="Front. Microbiol.">
        <title>Genome and transcriptome sequences reveal the specific parasitism of the nematophagous Purpureocillium lilacinum 36-1.</title>
        <authorList>
            <person name="Xie J."/>
            <person name="Li S."/>
            <person name="Mo C."/>
            <person name="Xiao X."/>
            <person name="Peng D."/>
            <person name="Wang G."/>
            <person name="Xiao Y."/>
        </authorList>
    </citation>
    <scope>NUCLEOTIDE SEQUENCE [LARGE SCALE GENOMIC DNA]</scope>
    <source>
        <strain evidence="3 4">36-1</strain>
    </source>
</reference>
<comment type="caution">
    <text evidence="3">The sequence shown here is derived from an EMBL/GenBank/DDBJ whole genome shotgun (WGS) entry which is preliminary data.</text>
</comment>
<dbReference type="Proteomes" id="UP001287286">
    <property type="component" value="Unassembled WGS sequence"/>
</dbReference>
<reference evidence="3" key="1">
    <citation type="submission" date="2015-05" db="EMBL/GenBank/DDBJ databases">
        <authorList>
            <person name="Wang D.B."/>
            <person name="Wang M."/>
        </authorList>
    </citation>
    <scope>NUCLEOTIDE SEQUENCE</scope>
    <source>
        <strain evidence="3">36-1</strain>
    </source>
</reference>
<sequence length="290" mass="32271">MLPLLLVYISCSFAAPALAALEASGGSLQARGETAGADSVHKYFTQIEDLAHDVVEYIPFVGTVYAIHRGVKALDEGDTRRVWSCIADATESSIRDVVLMADLADPITVTLVHDMAASFTEDMIKIYHSPPKTPEIRIKHILSKNYTYVLVAGSHVNKNAAQYFSSMAKGIHYFWGADFVGTLRESEYAWQGEQIRLQVPRGFYDGGPIMISWRWTKDATGAFHRPEASHGLVRLTKGQRPRFDVTHRKGAGDWEGYQFWGFINSLTSITLFVAIGEERVKVELARLEGT</sequence>
<gene>
    <name evidence="3" type="ORF">PCL_09375</name>
    <name evidence="2" type="ORF">Purlil1_696</name>
</gene>
<reference evidence="2" key="3">
    <citation type="submission" date="2023-11" db="EMBL/GenBank/DDBJ databases">
        <authorList>
            <person name="Beijen E."/>
            <person name="Ohm R.A."/>
        </authorList>
    </citation>
    <scope>NUCLEOTIDE SEQUENCE</scope>
    <source>
        <strain evidence="2">CBS 150709</strain>
    </source>
</reference>
<evidence type="ECO:0000313" key="4">
    <source>
        <dbReference type="Proteomes" id="UP000245956"/>
    </source>
</evidence>
<dbReference type="EMBL" id="JAWRVI010000002">
    <property type="protein sequence ID" value="KAK4095000.1"/>
    <property type="molecule type" value="Genomic_DNA"/>
</dbReference>
<proteinExistence type="predicted"/>
<organism evidence="3 4">
    <name type="scientific">Purpureocillium lilacinum</name>
    <name type="common">Paecilomyces lilacinus</name>
    <dbReference type="NCBI Taxonomy" id="33203"/>
    <lineage>
        <taxon>Eukaryota</taxon>
        <taxon>Fungi</taxon>
        <taxon>Dikarya</taxon>
        <taxon>Ascomycota</taxon>
        <taxon>Pezizomycotina</taxon>
        <taxon>Sordariomycetes</taxon>
        <taxon>Hypocreomycetidae</taxon>
        <taxon>Hypocreales</taxon>
        <taxon>Ophiocordycipitaceae</taxon>
        <taxon>Purpureocillium</taxon>
    </lineage>
</organism>
<evidence type="ECO:0000313" key="5">
    <source>
        <dbReference type="Proteomes" id="UP001287286"/>
    </source>
</evidence>
<evidence type="ECO:0000313" key="2">
    <source>
        <dbReference type="EMBL" id="KAK4095000.1"/>
    </source>
</evidence>
<keyword evidence="5" id="KW-1185">Reference proteome</keyword>
<feature type="chain" id="PRO_5015737364" evidence="1">
    <location>
        <begin position="20"/>
        <end position="290"/>
    </location>
</feature>
<dbReference type="AlphaFoldDB" id="A0A2U3EHV6"/>
<evidence type="ECO:0000313" key="3">
    <source>
        <dbReference type="EMBL" id="PWI74099.1"/>
    </source>
</evidence>
<reference evidence="2 5" key="4">
    <citation type="journal article" date="2024" name="Microbiol. Resour. Announc.">
        <title>Genome annotations for the ascomycete fungi Trichoderma harzianum, Trichoderma aggressivum, and Purpureocillium lilacinum.</title>
        <authorList>
            <person name="Beijen E.P.W."/>
            <person name="Ohm R.A."/>
        </authorList>
    </citation>
    <scope>NUCLEOTIDE SEQUENCE [LARGE SCALE GENOMIC DNA]</scope>
    <source>
        <strain evidence="2 5">CBS 150709</strain>
    </source>
</reference>
<feature type="signal peptide" evidence="1">
    <location>
        <begin position="1"/>
        <end position="19"/>
    </location>
</feature>
<keyword evidence="1" id="KW-0732">Signal</keyword>
<dbReference type="EMBL" id="LCWV01000004">
    <property type="protein sequence ID" value="PWI74099.1"/>
    <property type="molecule type" value="Genomic_DNA"/>
</dbReference>
<accession>A0A2U3EHV6</accession>
<dbReference type="Proteomes" id="UP000245956">
    <property type="component" value="Unassembled WGS sequence"/>
</dbReference>
<protein>
    <submittedName>
        <fullName evidence="3">Uncharacterized protein</fullName>
    </submittedName>
</protein>
<name>A0A2U3EHV6_PURLI</name>